<name>A0AAJ0GAG2_9PEZI</name>
<dbReference type="EMBL" id="JAWDJX010000030">
    <property type="protein sequence ID" value="KAK3050675.1"/>
    <property type="molecule type" value="Genomic_DNA"/>
</dbReference>
<evidence type="ECO:0000313" key="1">
    <source>
        <dbReference type="EMBL" id="KAK3050675.1"/>
    </source>
</evidence>
<reference evidence="1" key="1">
    <citation type="submission" date="2023-04" db="EMBL/GenBank/DDBJ databases">
        <title>Black Yeasts Isolated from many extreme environments.</title>
        <authorList>
            <person name="Coleine C."/>
            <person name="Stajich J.E."/>
            <person name="Selbmann L."/>
        </authorList>
    </citation>
    <scope>NUCLEOTIDE SEQUENCE</scope>
    <source>
        <strain evidence="1">CCFEE 5312</strain>
    </source>
</reference>
<keyword evidence="2" id="KW-1185">Reference proteome</keyword>
<protein>
    <submittedName>
        <fullName evidence="1">Uncharacterized protein</fullName>
    </submittedName>
</protein>
<evidence type="ECO:0000313" key="2">
    <source>
        <dbReference type="Proteomes" id="UP001271007"/>
    </source>
</evidence>
<comment type="caution">
    <text evidence="1">The sequence shown here is derived from an EMBL/GenBank/DDBJ whole genome shotgun (WGS) entry which is preliminary data.</text>
</comment>
<dbReference type="Proteomes" id="UP001271007">
    <property type="component" value="Unassembled WGS sequence"/>
</dbReference>
<proteinExistence type="predicted"/>
<organism evidence="1 2">
    <name type="scientific">Extremus antarcticus</name>
    <dbReference type="NCBI Taxonomy" id="702011"/>
    <lineage>
        <taxon>Eukaryota</taxon>
        <taxon>Fungi</taxon>
        <taxon>Dikarya</taxon>
        <taxon>Ascomycota</taxon>
        <taxon>Pezizomycotina</taxon>
        <taxon>Dothideomycetes</taxon>
        <taxon>Dothideomycetidae</taxon>
        <taxon>Mycosphaerellales</taxon>
        <taxon>Extremaceae</taxon>
        <taxon>Extremus</taxon>
    </lineage>
</organism>
<accession>A0AAJ0GAG2</accession>
<sequence length="131" mass="14703">MSEQQDFPVLFTVEGSSRHETRIVHKTNMPQVILVQSSDSLDKLKETMQSLLGSSPNAAEFLGKYRNKESKDSIKDVTVKWAYEGRDKQLFPRETIMTQENCGPVLRMMAVGVGKDVFDVKLSPVKPEGGK</sequence>
<dbReference type="AlphaFoldDB" id="A0AAJ0GAG2"/>
<gene>
    <name evidence="1" type="ORF">LTR09_008041</name>
</gene>